<proteinExistence type="predicted"/>
<reference evidence="1 2" key="1">
    <citation type="journal article" date="2015" name="PLoS ONE">
        <title>The Complete Genome of a New Betabaculovirus from Clostera anastomosis.</title>
        <authorList>
            <person name="Yin F."/>
            <person name="Zhu Z."/>
            <person name="Liu X."/>
            <person name="Hou D."/>
            <person name="Wang J."/>
            <person name="Zhang L."/>
            <person name="Wang M."/>
            <person name="Kou Z."/>
            <person name="Wang H."/>
            <person name="Deng F."/>
            <person name="Hu Z."/>
        </authorList>
    </citation>
    <scope>NUCLEOTIDE SEQUENCE [LARGE SCALE GENOMIC DNA]</scope>
    <source>
        <strain evidence="1 2">ClasGV-B</strain>
    </source>
</reference>
<organism evidence="1 2">
    <name type="scientific">Clostera anastomosis granulovirus B</name>
    <dbReference type="NCBI Taxonomy" id="1986290"/>
    <lineage>
        <taxon>Viruses</taxon>
        <taxon>Viruses incertae sedis</taxon>
        <taxon>Naldaviricetes</taxon>
        <taxon>Lefavirales</taxon>
        <taxon>Baculoviridae</taxon>
        <taxon>Betabaculovirus</taxon>
        <taxon>Betabaculovirus alterclanastomosis</taxon>
    </lineage>
</organism>
<dbReference type="EMBL" id="KR091910">
    <property type="protein sequence ID" value="AKS25462.1"/>
    <property type="molecule type" value="Genomic_DNA"/>
</dbReference>
<evidence type="ECO:0000313" key="1">
    <source>
        <dbReference type="EMBL" id="AKS25462.1"/>
    </source>
</evidence>
<gene>
    <name evidence="1" type="ORF">clas119</name>
</gene>
<evidence type="ECO:0000313" key="2">
    <source>
        <dbReference type="Proteomes" id="UP000232791"/>
    </source>
</evidence>
<protein>
    <submittedName>
        <fullName evidence="1">Clas119</fullName>
    </submittedName>
</protein>
<keyword evidence="2" id="KW-1185">Reference proteome</keyword>
<sequence>MSIEIDRLKYMKFVSSVDVSMNEQFQFKGTDGSMFVYQNKTTDNLTYFPTPLVNLSNIGSDNYIVYY</sequence>
<accession>A0A0K0WSM1</accession>
<dbReference type="Proteomes" id="UP000232791">
    <property type="component" value="Segment"/>
</dbReference>
<dbReference type="OrthoDB" id="29023at10239"/>
<name>A0A0K0WSM1_9BBAC</name>